<organism evidence="2">
    <name type="scientific">Heterosigma akashiwo</name>
    <name type="common">Chromophytic alga</name>
    <name type="synonym">Heterosigma carterae</name>
    <dbReference type="NCBI Taxonomy" id="2829"/>
    <lineage>
        <taxon>Eukaryota</taxon>
        <taxon>Sar</taxon>
        <taxon>Stramenopiles</taxon>
        <taxon>Ochrophyta</taxon>
        <taxon>Raphidophyceae</taxon>
        <taxon>Chattonellales</taxon>
        <taxon>Chattonellaceae</taxon>
        <taxon>Heterosigma</taxon>
    </lineage>
</organism>
<dbReference type="AlphaFoldDB" id="A0A7S4D5V1"/>
<feature type="compositionally biased region" description="Basic residues" evidence="1">
    <location>
        <begin position="35"/>
        <end position="47"/>
    </location>
</feature>
<dbReference type="PROSITE" id="PS00092">
    <property type="entry name" value="N6_MTASE"/>
    <property type="match status" value="1"/>
</dbReference>
<feature type="compositionally biased region" description="Basic and acidic residues" evidence="1">
    <location>
        <begin position="17"/>
        <end position="30"/>
    </location>
</feature>
<dbReference type="GO" id="GO:0003676">
    <property type="term" value="F:nucleic acid binding"/>
    <property type="evidence" value="ECO:0007669"/>
    <property type="project" value="InterPro"/>
</dbReference>
<protein>
    <submittedName>
        <fullName evidence="2">Uncharacterized protein</fullName>
    </submittedName>
</protein>
<accession>A0A7S4D5V1</accession>
<dbReference type="InterPro" id="IPR002052">
    <property type="entry name" value="DNA_methylase_N6_adenine_CS"/>
</dbReference>
<dbReference type="PANTHER" id="PTHR39444">
    <property type="entry name" value="SITE-SPECIFIC DNA-METHYLTRANSFERASE (ADENINE-SPECIFIC)"/>
    <property type="match status" value="1"/>
</dbReference>
<feature type="region of interest" description="Disordered" evidence="1">
    <location>
        <begin position="313"/>
        <end position="369"/>
    </location>
</feature>
<sequence>MGLSHEEILASMKAAKKKEGEDNQATERDVNTAGKRPKKRKKKKRKRADLLKSDGTCTENSQLTDDQQNGVKEDLNASDNPSRKKKKKPKKKNEDGKKQQAGFLDSGRGNDGQEAGHLADKPQVFEYPYAVDEDDHCETCEEAYEDIATILEHIAEDLNKPKKCLQIYDPYFCQGLVIKSFEKLGFSSVYNKLEDFYEKVDSKSTPDFDVLVTNPPYSGDHIERILKFCIASKKPWFLLVPNWVYMKEYYMNLTKNIKPIYITPAKRYSYYSPRVSRTNVKSSERKTSPFPSFWYADLTARHGRAAAVFLANQTPTRGGGEGGGAHLARGPRQLPERYLDQNDPAKRRLRDLAKRKKKRKKKKSGGAEK</sequence>
<feature type="compositionally biased region" description="Basic residues" evidence="1">
    <location>
        <begin position="353"/>
        <end position="369"/>
    </location>
</feature>
<reference evidence="2" key="1">
    <citation type="submission" date="2021-01" db="EMBL/GenBank/DDBJ databases">
        <authorList>
            <person name="Corre E."/>
            <person name="Pelletier E."/>
            <person name="Niang G."/>
            <person name="Scheremetjew M."/>
            <person name="Finn R."/>
            <person name="Kale V."/>
            <person name="Holt S."/>
            <person name="Cochrane G."/>
            <person name="Meng A."/>
            <person name="Brown T."/>
            <person name="Cohen L."/>
        </authorList>
    </citation>
    <scope>NUCLEOTIDE SEQUENCE</scope>
    <source>
        <strain evidence="2">CCMP3107</strain>
    </source>
</reference>
<dbReference type="PANTHER" id="PTHR39444:SF3">
    <property type="entry name" value="SITE-SPECIFIC DNA-METHYLTRANSFERASE (ADENINE-SPECIFIC)"/>
    <property type="match status" value="1"/>
</dbReference>
<dbReference type="GO" id="GO:0032259">
    <property type="term" value="P:methylation"/>
    <property type="evidence" value="ECO:0007669"/>
    <property type="project" value="InterPro"/>
</dbReference>
<name>A0A7S4D5V1_HETAK</name>
<dbReference type="GO" id="GO:0008168">
    <property type="term" value="F:methyltransferase activity"/>
    <property type="evidence" value="ECO:0007669"/>
    <property type="project" value="InterPro"/>
</dbReference>
<feature type="region of interest" description="Disordered" evidence="1">
    <location>
        <begin position="1"/>
        <end position="121"/>
    </location>
</feature>
<proteinExistence type="predicted"/>
<dbReference type="EMBL" id="HBIU01020156">
    <property type="protein sequence ID" value="CAE0630671.1"/>
    <property type="molecule type" value="Transcribed_RNA"/>
</dbReference>
<evidence type="ECO:0000256" key="1">
    <source>
        <dbReference type="SAM" id="MobiDB-lite"/>
    </source>
</evidence>
<evidence type="ECO:0000313" key="2">
    <source>
        <dbReference type="EMBL" id="CAE0630671.1"/>
    </source>
</evidence>
<feature type="compositionally biased region" description="Basic and acidic residues" evidence="1">
    <location>
        <begin position="334"/>
        <end position="352"/>
    </location>
</feature>
<gene>
    <name evidence="2" type="ORF">HAKA00212_LOCUS9368</name>
</gene>
<feature type="compositionally biased region" description="Polar residues" evidence="1">
    <location>
        <begin position="55"/>
        <end position="70"/>
    </location>
</feature>